<dbReference type="InterPro" id="IPR000719">
    <property type="entry name" value="Prot_kinase_dom"/>
</dbReference>
<feature type="transmembrane region" description="Helical" evidence="6">
    <location>
        <begin position="574"/>
        <end position="594"/>
    </location>
</feature>
<dbReference type="SMART" id="SM00220">
    <property type="entry name" value="S_TKc"/>
    <property type="match status" value="1"/>
</dbReference>
<keyword evidence="6" id="KW-0812">Transmembrane</keyword>
<dbReference type="EMBL" id="CP084204">
    <property type="protein sequence ID" value="UZX19325.1"/>
    <property type="molecule type" value="Genomic_DNA"/>
</dbReference>
<sequence>MQPLQAQDPERVADYRLLGRLGEGGMGVVYLARSPRGRMVAVKTVRAELAAAPDFRRRFAKETAVAQQVGGDWTAAVLAADPEAALPWVATTYVAGPTLHQVVAEQHGPLPEPSVRGLASGLCRALGDIHAAGLVHRDLKPSNVMVTIDGPKVIDFGIARALNSTTGGLTSTGVVIGSPGFMSPEQIRGERLTEASDIFSLGTVLSFAASGRLPFDAAEGQAHALMYRVVHEAPDLAGVPEPLQGMIAACLAKDPADRPTLAELRERQETQCRSLGPWLPLEVLTRLGQEAVQLLDQEDPHTRVGPVADIALDVGLADEVTSEGPAQPLHPPTAVDQVREADRFDATGRAEAPQPLLADERRRARRRTETADGYRAAVYWLLGLSALVSGLTAVHQFVVFATVQGRRQEDELYPDWDNAWAGIADLTAWYSVPFHVLFAAQLLFGAGLVVSWVLWFARVRAVAERFAPGRLRYHPSMAVVGWFLPVVNLFLPKQIANDVWHASSPPGQSDGTAPASRLLQGWWAVCLVTFVAGPLVLSPWTAFLDDEFISVAAPPGETWGYTNYYEYAFPPETWLTLVLHVLVVPAAVVAARYVRRLTAMQAAKSTAERRGPSDL</sequence>
<dbReference type="GO" id="GO:0016301">
    <property type="term" value="F:kinase activity"/>
    <property type="evidence" value="ECO:0007669"/>
    <property type="project" value="UniProtKB-KW"/>
</dbReference>
<dbReference type="Gene3D" id="1.10.510.10">
    <property type="entry name" value="Transferase(Phosphotransferase) domain 1"/>
    <property type="match status" value="1"/>
</dbReference>
<dbReference type="Gene3D" id="3.30.200.20">
    <property type="entry name" value="Phosphorylase Kinase, domain 1"/>
    <property type="match status" value="1"/>
</dbReference>
<dbReference type="PROSITE" id="PS00107">
    <property type="entry name" value="PROTEIN_KINASE_ATP"/>
    <property type="match status" value="1"/>
</dbReference>
<dbReference type="CDD" id="cd14014">
    <property type="entry name" value="STKc_PknB_like"/>
    <property type="match status" value="1"/>
</dbReference>
<dbReference type="PANTHER" id="PTHR43289">
    <property type="entry name" value="MITOGEN-ACTIVATED PROTEIN KINASE KINASE KINASE 20-RELATED"/>
    <property type="match status" value="1"/>
</dbReference>
<dbReference type="InterPro" id="IPR011009">
    <property type="entry name" value="Kinase-like_dom_sf"/>
</dbReference>
<evidence type="ECO:0000256" key="2">
    <source>
        <dbReference type="ARBA" id="ARBA00022741"/>
    </source>
</evidence>
<evidence type="ECO:0000256" key="4">
    <source>
        <dbReference type="ARBA" id="ARBA00022840"/>
    </source>
</evidence>
<organism evidence="8 9">
    <name type="scientific">Streptomyces tanashiensis</name>
    <dbReference type="NCBI Taxonomy" id="67367"/>
    <lineage>
        <taxon>Bacteria</taxon>
        <taxon>Bacillati</taxon>
        <taxon>Actinomycetota</taxon>
        <taxon>Actinomycetes</taxon>
        <taxon>Kitasatosporales</taxon>
        <taxon>Streptomycetaceae</taxon>
        <taxon>Streptomyces</taxon>
    </lineage>
</organism>
<feature type="binding site" evidence="5">
    <location>
        <position position="43"/>
    </location>
    <ligand>
        <name>ATP</name>
        <dbReference type="ChEBI" id="CHEBI:30616"/>
    </ligand>
</feature>
<dbReference type="InterPro" id="IPR017441">
    <property type="entry name" value="Protein_kinase_ATP_BS"/>
</dbReference>
<dbReference type="PANTHER" id="PTHR43289:SF34">
    <property type="entry name" value="SERINE_THREONINE-PROTEIN KINASE YBDM-RELATED"/>
    <property type="match status" value="1"/>
</dbReference>
<evidence type="ECO:0000259" key="7">
    <source>
        <dbReference type="PROSITE" id="PS50011"/>
    </source>
</evidence>
<keyword evidence="6" id="KW-1133">Transmembrane helix</keyword>
<accession>A0ABY6QNS5</accession>
<evidence type="ECO:0000256" key="1">
    <source>
        <dbReference type="ARBA" id="ARBA00022679"/>
    </source>
</evidence>
<dbReference type="PROSITE" id="PS50011">
    <property type="entry name" value="PROTEIN_KINASE_DOM"/>
    <property type="match status" value="1"/>
</dbReference>
<feature type="transmembrane region" description="Helical" evidence="6">
    <location>
        <begin position="436"/>
        <end position="457"/>
    </location>
</feature>
<proteinExistence type="predicted"/>
<evidence type="ECO:0000313" key="9">
    <source>
        <dbReference type="Proteomes" id="UP001164506"/>
    </source>
</evidence>
<evidence type="ECO:0000256" key="6">
    <source>
        <dbReference type="SAM" id="Phobius"/>
    </source>
</evidence>
<dbReference type="Proteomes" id="UP001164506">
    <property type="component" value="Chromosome"/>
</dbReference>
<evidence type="ECO:0000256" key="3">
    <source>
        <dbReference type="ARBA" id="ARBA00022777"/>
    </source>
</evidence>
<gene>
    <name evidence="8" type="ORF">LDH80_00535</name>
</gene>
<name>A0ABY6QNS5_9ACTN</name>
<dbReference type="InterPro" id="IPR025565">
    <property type="entry name" value="DUF4328"/>
</dbReference>
<feature type="domain" description="Protein kinase" evidence="7">
    <location>
        <begin position="15"/>
        <end position="279"/>
    </location>
</feature>
<feature type="transmembrane region" description="Helical" evidence="6">
    <location>
        <begin position="377"/>
        <end position="403"/>
    </location>
</feature>
<dbReference type="PROSITE" id="PS00108">
    <property type="entry name" value="PROTEIN_KINASE_ST"/>
    <property type="match status" value="1"/>
</dbReference>
<keyword evidence="3 8" id="KW-0418">Kinase</keyword>
<feature type="transmembrane region" description="Helical" evidence="6">
    <location>
        <begin position="522"/>
        <end position="543"/>
    </location>
</feature>
<dbReference type="Pfam" id="PF00069">
    <property type="entry name" value="Pkinase"/>
    <property type="match status" value="1"/>
</dbReference>
<dbReference type="SUPFAM" id="SSF56112">
    <property type="entry name" value="Protein kinase-like (PK-like)"/>
    <property type="match status" value="1"/>
</dbReference>
<evidence type="ECO:0000256" key="5">
    <source>
        <dbReference type="PROSITE-ProRule" id="PRU10141"/>
    </source>
</evidence>
<evidence type="ECO:0000313" key="8">
    <source>
        <dbReference type="EMBL" id="UZX19325.1"/>
    </source>
</evidence>
<dbReference type="Pfam" id="PF14219">
    <property type="entry name" value="DUF4328"/>
    <property type="match status" value="1"/>
</dbReference>
<keyword evidence="4 5" id="KW-0067">ATP-binding</keyword>
<keyword evidence="2 5" id="KW-0547">Nucleotide-binding</keyword>
<dbReference type="RefSeq" id="WP_190102891.1">
    <property type="nucleotide sequence ID" value="NZ_BMUH01000004.1"/>
</dbReference>
<keyword evidence="9" id="KW-1185">Reference proteome</keyword>
<dbReference type="InterPro" id="IPR008271">
    <property type="entry name" value="Ser/Thr_kinase_AS"/>
</dbReference>
<protein>
    <submittedName>
        <fullName evidence="8">Protein kinase</fullName>
    </submittedName>
</protein>
<keyword evidence="6" id="KW-0472">Membrane</keyword>
<reference evidence="8" key="1">
    <citation type="submission" date="2021-09" db="EMBL/GenBank/DDBJ databases">
        <title>Complete genome sequence and metabolic characterization of Streptomyces tanashiensis DSM 731 the producer of antibacterial Kalafungin and diverse secondary metabolites.</title>
        <authorList>
            <person name="Abbasi M.N."/>
            <person name="Anwar M.N."/>
            <person name="Alam K."/>
            <person name="Shoaib M."/>
            <person name="Lin Z."/>
            <person name="Hayat M."/>
            <person name="Ali M.I."/>
            <person name="Malik H.M.T."/>
            <person name="Ahmed I."/>
            <person name="Li A."/>
            <person name="Hailong Wang H."/>
            <person name="Zhang Y."/>
        </authorList>
    </citation>
    <scope>NUCLEOTIDE SEQUENCE</scope>
    <source>
        <strain evidence="8">Kala</strain>
    </source>
</reference>
<keyword evidence="1" id="KW-0808">Transferase</keyword>
<dbReference type="GeneID" id="95597885"/>